<sequence>MNPFGPSRPEVAILQLK</sequence>
<organism evidence="1 2">
    <name type="scientific">Gossypium arboreum</name>
    <name type="common">Tree cotton</name>
    <name type="synonym">Gossypium nanking</name>
    <dbReference type="NCBI Taxonomy" id="29729"/>
    <lineage>
        <taxon>Eukaryota</taxon>
        <taxon>Viridiplantae</taxon>
        <taxon>Streptophyta</taxon>
        <taxon>Embryophyta</taxon>
        <taxon>Tracheophyta</taxon>
        <taxon>Spermatophyta</taxon>
        <taxon>Magnoliopsida</taxon>
        <taxon>eudicotyledons</taxon>
        <taxon>Gunneridae</taxon>
        <taxon>Pentapetalae</taxon>
        <taxon>rosids</taxon>
        <taxon>malvids</taxon>
        <taxon>Malvales</taxon>
        <taxon>Malvaceae</taxon>
        <taxon>Malvoideae</taxon>
        <taxon>Gossypium</taxon>
    </lineage>
</organism>
<keyword evidence="2" id="KW-1185">Reference proteome</keyword>
<evidence type="ECO:0000313" key="2">
    <source>
        <dbReference type="Proteomes" id="UP000032142"/>
    </source>
</evidence>
<dbReference type="Proteomes" id="UP000032142">
    <property type="component" value="Unassembled WGS sequence"/>
</dbReference>
<name>A0A0B0P746_GOSAR</name>
<gene>
    <name evidence="1" type="ORF">F383_06508</name>
</gene>
<dbReference type="EMBL" id="KN412358">
    <property type="protein sequence ID" value="KHG19191.1"/>
    <property type="molecule type" value="Genomic_DNA"/>
</dbReference>
<proteinExistence type="predicted"/>
<reference evidence="2" key="1">
    <citation type="submission" date="2014-09" db="EMBL/GenBank/DDBJ databases">
        <authorList>
            <person name="Mudge J."/>
            <person name="Ramaraj T."/>
            <person name="Lindquist I.E."/>
            <person name="Bharti A.K."/>
            <person name="Sundararajan A."/>
            <person name="Cameron C.T."/>
            <person name="Woodward J.E."/>
            <person name="May G.D."/>
            <person name="Brubaker C."/>
            <person name="Broadhvest J."/>
            <person name="Wilkins T.A."/>
        </authorList>
    </citation>
    <scope>NUCLEOTIDE SEQUENCE</scope>
    <source>
        <strain evidence="2">cv. AKA8401</strain>
    </source>
</reference>
<evidence type="ECO:0000313" key="1">
    <source>
        <dbReference type="EMBL" id="KHG19191.1"/>
    </source>
</evidence>
<dbReference type="AlphaFoldDB" id="A0A0B0P746"/>
<protein>
    <submittedName>
        <fullName evidence="1">Uncharacterized protein</fullName>
    </submittedName>
</protein>
<accession>A0A0B0P746</accession>